<dbReference type="GO" id="GO:0006400">
    <property type="term" value="P:tRNA modification"/>
    <property type="evidence" value="ECO:0007669"/>
    <property type="project" value="InterPro"/>
</dbReference>
<feature type="compositionally biased region" description="Basic and acidic residues" evidence="1">
    <location>
        <begin position="259"/>
        <end position="279"/>
    </location>
</feature>
<dbReference type="InterPro" id="IPR036511">
    <property type="entry name" value="TGT-like_sf"/>
</dbReference>
<evidence type="ECO:0000313" key="2">
    <source>
        <dbReference type="EMBL" id="PPQ71522.1"/>
    </source>
</evidence>
<dbReference type="Gene3D" id="3.20.20.105">
    <property type="entry name" value="Queuine tRNA-ribosyltransferase-like"/>
    <property type="match status" value="1"/>
</dbReference>
<keyword evidence="3" id="KW-1185">Reference proteome</keyword>
<dbReference type="EMBL" id="NHYD01003860">
    <property type="protein sequence ID" value="PPQ71522.1"/>
    <property type="molecule type" value="Genomic_DNA"/>
</dbReference>
<evidence type="ECO:0000256" key="1">
    <source>
        <dbReference type="SAM" id="MobiDB-lite"/>
    </source>
</evidence>
<gene>
    <name evidence="2" type="ORF">CVT25_014421</name>
</gene>
<comment type="caution">
    <text evidence="2">The sequence shown here is derived from an EMBL/GenBank/DDBJ whole genome shotgun (WGS) entry which is preliminary data.</text>
</comment>
<dbReference type="AlphaFoldDB" id="A0A409VZ28"/>
<organism evidence="2 3">
    <name type="scientific">Psilocybe cyanescens</name>
    <dbReference type="NCBI Taxonomy" id="93625"/>
    <lineage>
        <taxon>Eukaryota</taxon>
        <taxon>Fungi</taxon>
        <taxon>Dikarya</taxon>
        <taxon>Basidiomycota</taxon>
        <taxon>Agaricomycotina</taxon>
        <taxon>Agaricomycetes</taxon>
        <taxon>Agaricomycetidae</taxon>
        <taxon>Agaricales</taxon>
        <taxon>Agaricineae</taxon>
        <taxon>Strophariaceae</taxon>
        <taxon>Psilocybe</taxon>
    </lineage>
</organism>
<evidence type="ECO:0000313" key="3">
    <source>
        <dbReference type="Proteomes" id="UP000283269"/>
    </source>
</evidence>
<dbReference type="Proteomes" id="UP000283269">
    <property type="component" value="Unassembled WGS sequence"/>
</dbReference>
<sequence length="293" mass="32132">MNLILSLIAITIDHPPPTEPNSPPHTSRLHVRPRLSALLIELLFGLEAATVHTLRFEVNALTRKASSAFASAPPPPFLLQFLWLLKFNITNSNPPAQSQPTPTSITPHPLSSLFSLPAFKPRLLTVALSPHKILHHITHFGVDLSDRAADVGVASDFVFPVRDYVGGSGVVRDLGLKECEGEGEGERKLEIGHNLYAREYVLEFSPFADAFRAGKMKDEEGKDKEHRRPICPCAACLPIACAPSERLHHGVDGPAHAFSGEREPSSESDKKIPETKAKETQVLVAEKSNHHIM</sequence>
<name>A0A409VZ28_PSICY</name>
<dbReference type="STRING" id="93625.A0A409VZ28"/>
<protein>
    <submittedName>
        <fullName evidence="2">Uncharacterized protein</fullName>
    </submittedName>
</protein>
<dbReference type="InParanoid" id="A0A409VZ28"/>
<reference evidence="2 3" key="1">
    <citation type="journal article" date="2018" name="Evol. Lett.">
        <title>Horizontal gene cluster transfer increased hallucinogenic mushroom diversity.</title>
        <authorList>
            <person name="Reynolds H.T."/>
            <person name="Vijayakumar V."/>
            <person name="Gluck-Thaler E."/>
            <person name="Korotkin H.B."/>
            <person name="Matheny P.B."/>
            <person name="Slot J.C."/>
        </authorList>
    </citation>
    <scope>NUCLEOTIDE SEQUENCE [LARGE SCALE GENOMIC DNA]</scope>
    <source>
        <strain evidence="2 3">2631</strain>
    </source>
</reference>
<accession>A0A409VZ28</accession>
<feature type="region of interest" description="Disordered" evidence="1">
    <location>
        <begin position="252"/>
        <end position="293"/>
    </location>
</feature>
<proteinExistence type="predicted"/>